<evidence type="ECO:0000313" key="3">
    <source>
        <dbReference type="Proteomes" id="UP001161388"/>
    </source>
</evidence>
<dbReference type="EMBL" id="BSNL01000001">
    <property type="protein sequence ID" value="GLQ25975.1"/>
    <property type="molecule type" value="Genomic_DNA"/>
</dbReference>
<comment type="caution">
    <text evidence="2">The sequence shown here is derived from an EMBL/GenBank/DDBJ whole genome shotgun (WGS) entry which is preliminary data.</text>
</comment>
<name>A0ABQ5VFG0_9RHOB</name>
<dbReference type="RefSeq" id="WP_284370762.1">
    <property type="nucleotide sequence ID" value="NZ_BAABWP010000003.1"/>
</dbReference>
<protein>
    <recommendedName>
        <fullName evidence="4">Flp pilus assembly protein TadG</fullName>
    </recommendedName>
</protein>
<keyword evidence="1" id="KW-0812">Transmembrane</keyword>
<sequence>MWIARVKTRLRGFLRNDDGTIAVEAMIILPVMFWTFLSVFSIFHAFRTYSINHKAAFSIGDSISRETAPLDQAYLDGSLQLFNYMSNSRSHSALRVTSLYFDADNARFYRDWSKSSGGKPELSNGDVRDWVNRLPTIPDNERIMLVETWSTYEPPFKTGLEQREITNFVFTRPRFAPRVCWLECN</sequence>
<dbReference type="Proteomes" id="UP001161388">
    <property type="component" value="Unassembled WGS sequence"/>
</dbReference>
<keyword evidence="1" id="KW-0472">Membrane</keyword>
<keyword evidence="1" id="KW-1133">Transmembrane helix</keyword>
<evidence type="ECO:0000313" key="2">
    <source>
        <dbReference type="EMBL" id="GLQ25975.1"/>
    </source>
</evidence>
<organism evidence="2 3">
    <name type="scientific">Sulfitobacter pacificus</name>
    <dbReference type="NCBI Taxonomy" id="1499314"/>
    <lineage>
        <taxon>Bacteria</taxon>
        <taxon>Pseudomonadati</taxon>
        <taxon>Pseudomonadota</taxon>
        <taxon>Alphaproteobacteria</taxon>
        <taxon>Rhodobacterales</taxon>
        <taxon>Roseobacteraceae</taxon>
        <taxon>Sulfitobacter</taxon>
    </lineage>
</organism>
<evidence type="ECO:0008006" key="4">
    <source>
        <dbReference type="Google" id="ProtNLM"/>
    </source>
</evidence>
<accession>A0ABQ5VFG0</accession>
<evidence type="ECO:0000256" key="1">
    <source>
        <dbReference type="SAM" id="Phobius"/>
    </source>
</evidence>
<feature type="transmembrane region" description="Helical" evidence="1">
    <location>
        <begin position="21"/>
        <end position="46"/>
    </location>
</feature>
<gene>
    <name evidence="2" type="ORF">GCM10007927_07780</name>
</gene>
<reference evidence="2" key="2">
    <citation type="submission" date="2023-01" db="EMBL/GenBank/DDBJ databases">
        <title>Draft genome sequence of Sulfitobacter pacificus strain NBRC 109915.</title>
        <authorList>
            <person name="Sun Q."/>
            <person name="Mori K."/>
        </authorList>
    </citation>
    <scope>NUCLEOTIDE SEQUENCE</scope>
    <source>
        <strain evidence="2">NBRC 109915</strain>
    </source>
</reference>
<proteinExistence type="predicted"/>
<keyword evidence="3" id="KW-1185">Reference proteome</keyword>
<reference evidence="2" key="1">
    <citation type="journal article" date="2014" name="Int. J. Syst. Evol. Microbiol.">
        <title>Complete genome of a new Firmicutes species belonging to the dominant human colonic microbiota ('Ruminococcus bicirculans') reveals two chromosomes and a selective capacity to utilize plant glucans.</title>
        <authorList>
            <consortium name="NISC Comparative Sequencing Program"/>
            <person name="Wegmann U."/>
            <person name="Louis P."/>
            <person name="Goesmann A."/>
            <person name="Henrissat B."/>
            <person name="Duncan S.H."/>
            <person name="Flint H.J."/>
        </authorList>
    </citation>
    <scope>NUCLEOTIDE SEQUENCE</scope>
    <source>
        <strain evidence="2">NBRC 109915</strain>
    </source>
</reference>